<evidence type="ECO:0000259" key="5">
    <source>
        <dbReference type="Pfam" id="PF15445"/>
    </source>
</evidence>
<feature type="coiled-coil region" evidence="1">
    <location>
        <begin position="205"/>
        <end position="232"/>
    </location>
</feature>
<sequence length="2116" mass="241110">MAPGGLLGGGGGTQDDSVKDLFDRIGRTIQQEVNKAAKTYTSELHGDLSKATYPGDENPEKSTPQDPCDLEHSLHTNVTIGGDKEYPCEKRSNVRFSDKEGAECNKSKIKDSKSNCGACAPYRRLHLCDRNLENINDYSKINTKDNLLLEVCLAAKYEGDSIIGEYPKYQNKYGDSGFTTCTMLARSFADIGDIVRGKDLYLGDNRKDREQKQKLQENLNKIFNDIKKNNQSKLGRLSLDQIREYWWEENREKIWKAITCKAQGYKYFLPKCSKDTWSQDKCRCANTGVPTNFDYVPQYLRWFEEWAEDFCRKKNKKLENVKKQCRKKDKNSDDRYCSRNGYDCEQTVNARGKLRYGKQCISCLYGCNPYVEWIENQRKQFLKQKKKYDEEIKKYTNGAVGSGGSRRQRRGAGGTTTTNYDGYEKKFYNKLKDSGYEKVDAFLGLLNNEKACTNINDNDGGTIHFEKVNSGGTSDTSGTNDIKNGTFYRSEYCQPCPDCGVKKKDGGKWEPKKEDEKCKSGNIYKPKNGKSGTPIEILKSGDETNEIAEKLKKFCQAQNGSVAGGSGGARGNGASGDKNGGSGSQELYEEWKCYKHNEVQKVNVQDDDDDGNYVKAAGGLCILENKNKEESQSNSQNNHADIQKTYNDFFYYWVAHMLKDSIHWRTKKIKKCLENGKTMKCKEWCNKDCVCFQKWVNRKRTEWGKIKEQFSKQEGIPGGCYFTTLEGVLQIEFLKGDSEDGSAQDKQNSLDEEEAEELKHLRQMLQKENAQGTAGDGLTCSASDNEKETIMDKLIDYEEGIANNCLQKCQETQPESPLRSLQPIAREDTPPPHTESDSAEHDEDEDDEEEEDEDEEVKETVAEVEETTATEGPDVCKIVGDALTDQSNLTDACKQKYQYGKEKYTNWKCISSGSDASGSICIPPRRRRLYVGKLETLDTDSALQNDVKTPSDKLRTAFIQSAAIETFFLWHKYKAEKEIEKKEKNTADGTVYKRSEDPEQKELEESGKIPEEFKRQMFYTLGDYRDIIVRGGHKDGSGKEIVVHTSGNKEDMEKIQHKIKEHINSVSKPSVQTPKEWWEQHGKHIWEGMICALTYDTDSGAKGTSNALQQIEGAQNLLNKIKEETGTEGEYHYEKVKLDEQSSDGQMSTGDAPKLTEFVKRPTYFRWLEEWGEEFCRKQKHKLYIIEKDCRGKYEGEKYCSGDGLRCDEEVPENEKIYEAFHCPSCAKSCRFYRKWINTKKKEYEKQQNAYNEQKKNCEKESGGGGTNKFCVKLGTCTTAAAFLNRLKNGPCKKDDDNNDNGEDEIDFKEKVSETFQHTKLCGTCSEVKKNCQNDNCSKVIANKCINNMITAENIKNMNKDTEINMLVSDYSTNGVEGDLNEACKRANIFEGIKENKWECRKVCGVDICTLEKENNNGEESNEHIIVKELLKRWLEYFFEDYNKINKKLNSCIKNGNGEVQKCFKGCKKNCECVEKWVKEKKKEWEKIKEHYIDQYKKQNDGGNTLTNFLEILIPETHVKKATGREKISDFERSSHCNGSAKPEMENGKKRDVVVCLLDKLEKEAEKCKTKHSGQTCTDTPQPQTLEDETLDDDIETEEVKAPNICPTRTEPPEEEESCDAQPPEPNIKEEEEEKEEEKEKGNDQEGRAPSPPAPAPAAPPAAPLPPLKTALVTSTLAWSIGIGFATFTYFFLKKKTKASVGNLFQILQIPKGDYDIPTLKSKNRYIPYRSGTYKGKTYIYMEGDSSGDEKYAFMSDTTDITSSESEYEEMDINDIYVPGSPKYKTLIEVVLEPSGNNTTASGKNTPSDTQNDIHNDIPSDIPNSDTPPPITDDEWNKLKKDFISNMLQNTQNTEPNILRDNVDNNTNTTMSRDNMEEKPFIMSIHDRDLYTGEEYNYDMFNSGNNPINISDSTNSMDSLTSNNHGPYNDKNDLYSENELFGTNHPKHTNTHNVTKSSNSDPIDNQLNLFHQWLDRHRDMCEKWNNKEELLDKLKEEWNKDNNTGDIHTSDSNKTLNTDVSIQIDMNNPKYINQFTYVDSNPNVTLPSNPNLVENQNPNLNLVENNINPNHQNQNQVGDTNFVDTPTNPTNVQIEMSVKNTQMMEENYPIEDVWYI</sequence>
<dbReference type="InterPro" id="IPR041480">
    <property type="entry name" value="CIDR1_gamma"/>
</dbReference>
<dbReference type="InterPro" id="IPR044932">
    <property type="entry name" value="PfEMP1_ATS_sf"/>
</dbReference>
<dbReference type="OrthoDB" id="378917at2759"/>
<evidence type="ECO:0000256" key="1">
    <source>
        <dbReference type="SAM" id="Coils"/>
    </source>
</evidence>
<evidence type="ECO:0000259" key="4">
    <source>
        <dbReference type="Pfam" id="PF05424"/>
    </source>
</evidence>
<dbReference type="GO" id="GO:0046789">
    <property type="term" value="F:host cell surface receptor binding"/>
    <property type="evidence" value="ECO:0007669"/>
    <property type="project" value="InterPro"/>
</dbReference>
<proteinExistence type="predicted"/>
<dbReference type="InterPro" id="IPR029210">
    <property type="entry name" value="PfEMP1_NTS"/>
</dbReference>
<dbReference type="Proteomes" id="UP000054566">
    <property type="component" value="Unassembled WGS sequence"/>
</dbReference>
<name>A0A0L0CSA6_PLAFA</name>
<evidence type="ECO:0000256" key="2">
    <source>
        <dbReference type="SAM" id="MobiDB-lite"/>
    </source>
</evidence>
<feature type="compositionally biased region" description="Acidic residues" evidence="2">
    <location>
        <begin position="1586"/>
        <end position="1597"/>
    </location>
</feature>
<dbReference type="Pfam" id="PF18562">
    <property type="entry name" value="CIDR1_gamma"/>
    <property type="match status" value="1"/>
</dbReference>
<feature type="domain" description="Duffy-binding-like" evidence="8">
    <location>
        <begin position="1170"/>
        <end position="1320"/>
    </location>
</feature>
<dbReference type="InterPro" id="IPR029211">
    <property type="entry name" value="PfEMP1_ATS"/>
</dbReference>
<dbReference type="Gene3D" id="1.20.58.1930">
    <property type="match status" value="1"/>
</dbReference>
<feature type="domain" description="Duffy-binding-like" evidence="8">
    <location>
        <begin position="305"/>
        <end position="469"/>
    </location>
</feature>
<feature type="region of interest" description="Disordered" evidence="2">
    <location>
        <begin position="1568"/>
        <end position="1663"/>
    </location>
</feature>
<feature type="domain" description="Duffy-binding-like" evidence="3">
    <location>
        <begin position="1430"/>
        <end position="1574"/>
    </location>
</feature>
<dbReference type="Gene3D" id="1.20.58.830">
    <property type="match status" value="3"/>
</dbReference>
<organism evidence="9 10">
    <name type="scientific">Plasmodium falciparum RAJ116</name>
    <dbReference type="NCBI Taxonomy" id="580058"/>
    <lineage>
        <taxon>Eukaryota</taxon>
        <taxon>Sar</taxon>
        <taxon>Alveolata</taxon>
        <taxon>Apicomplexa</taxon>
        <taxon>Aconoidasida</taxon>
        <taxon>Haemosporida</taxon>
        <taxon>Plasmodiidae</taxon>
        <taxon>Plasmodium</taxon>
        <taxon>Plasmodium (Laverania)</taxon>
    </lineage>
</organism>
<evidence type="ECO:0000313" key="10">
    <source>
        <dbReference type="Proteomes" id="UP000054566"/>
    </source>
</evidence>
<dbReference type="InterPro" id="IPR008602">
    <property type="entry name" value="Duffy-antigen-binding"/>
</dbReference>
<dbReference type="InterPro" id="IPR042202">
    <property type="entry name" value="Duffy-ag-bd_sf"/>
</dbReference>
<dbReference type="Pfam" id="PF05424">
    <property type="entry name" value="Duffy_binding"/>
    <property type="match status" value="2"/>
</dbReference>
<reference evidence="10" key="2">
    <citation type="submission" date="2015-07" db="EMBL/GenBank/DDBJ databases">
        <title>The genome sequence of Plasmodium falciparum RAJ116.</title>
        <authorList>
            <consortium name="The Broad Institute Genome Sequencing Platform"/>
            <person name="Volkman S.K."/>
            <person name="Neafsey D.E."/>
            <person name="Dash A.P."/>
            <person name="Chitnis C.E."/>
            <person name="Hartl D.L."/>
            <person name="Young S.K."/>
            <person name="Kodira C.D."/>
            <person name="Zeng Q."/>
            <person name="Koehrsen M."/>
            <person name="Godfrey P."/>
            <person name="Alvarado L."/>
            <person name="Berlin A."/>
            <person name="Borenstein D."/>
            <person name="Chen Z."/>
            <person name="Engels R."/>
            <person name="Freedman E."/>
            <person name="Gellesch M."/>
            <person name="Goldberg J."/>
            <person name="Griggs A."/>
            <person name="Gujja S."/>
            <person name="Heiman D."/>
            <person name="Hepburn T."/>
            <person name="Howarth C."/>
            <person name="Jen D."/>
            <person name="Larson L."/>
            <person name="Lewis B."/>
            <person name="Mehta T."/>
            <person name="Park D."/>
            <person name="Pearson M."/>
            <person name="Roberts A."/>
            <person name="Saif S."/>
            <person name="Shea T."/>
            <person name="Shenoy N."/>
            <person name="Sisk P."/>
            <person name="Stolte C."/>
            <person name="Sykes S."/>
            <person name="Walk T."/>
            <person name="White J."/>
            <person name="Yandava C."/>
            <person name="Wirth D.F."/>
            <person name="Nusbaum C."/>
            <person name="Birren B."/>
        </authorList>
    </citation>
    <scope>NUCLEOTIDE SEQUENCE [LARGE SCALE GENOMIC DNA]</scope>
    <source>
        <strain evidence="10">RAJ116</strain>
    </source>
</reference>
<feature type="domain" description="Plasmodium falciparum erythrocyte membrane protein-1 N-terminal segment" evidence="6">
    <location>
        <begin position="17"/>
        <end position="52"/>
    </location>
</feature>
<dbReference type="InterPro" id="IPR004258">
    <property type="entry name" value="DBL"/>
</dbReference>
<dbReference type="FunFam" id="1.20.58.830:FF:000009">
    <property type="entry name" value="Erythrocyte membrane protein 1, PfEMP1"/>
    <property type="match status" value="1"/>
</dbReference>
<evidence type="ECO:0000259" key="3">
    <source>
        <dbReference type="Pfam" id="PF03011"/>
    </source>
</evidence>
<feature type="compositionally biased region" description="Basic and acidic residues" evidence="2">
    <location>
        <begin position="1638"/>
        <end position="1647"/>
    </location>
</feature>
<evidence type="ECO:0000259" key="6">
    <source>
        <dbReference type="Pfam" id="PF15447"/>
    </source>
</evidence>
<dbReference type="Gene3D" id="1.20.1310.20">
    <property type="entry name" value="Duffy-antigen binding domain"/>
    <property type="match status" value="2"/>
</dbReference>
<protein>
    <submittedName>
        <fullName evidence="9">Erythrocyte membrane protein 1</fullName>
    </submittedName>
</protein>
<feature type="compositionally biased region" description="Basic and acidic residues" evidence="2">
    <location>
        <begin position="825"/>
        <end position="839"/>
    </location>
</feature>
<feature type="domain" description="Duffy-antigen binding" evidence="4">
    <location>
        <begin position="117"/>
        <end position="301"/>
    </location>
</feature>
<keyword evidence="1" id="KW-0175">Coiled coil</keyword>
<evidence type="ECO:0000313" key="9">
    <source>
        <dbReference type="EMBL" id="KNC35300.1"/>
    </source>
</evidence>
<feature type="compositionally biased region" description="Pro residues" evidence="2">
    <location>
        <begin position="1650"/>
        <end position="1663"/>
    </location>
</feature>
<feature type="compositionally biased region" description="Polar residues" evidence="2">
    <location>
        <begin position="1573"/>
        <end position="1584"/>
    </location>
</feature>
<feature type="region of interest" description="Disordered" evidence="2">
    <location>
        <begin position="984"/>
        <end position="1006"/>
    </location>
</feature>
<feature type="domain" description="Duffy-antigen binding" evidence="4">
    <location>
        <begin position="920"/>
        <end position="1102"/>
    </location>
</feature>
<dbReference type="Pfam" id="PF03011">
    <property type="entry name" value="PFEMP"/>
    <property type="match status" value="2"/>
</dbReference>
<dbReference type="FunFam" id="1.20.58.830:FF:000004">
    <property type="entry name" value="Erythrocyte membrane protein 1, PfEMP1"/>
    <property type="match status" value="1"/>
</dbReference>
<dbReference type="Gene3D" id="1.10.1900.40">
    <property type="entry name" value="Acidic terminal segments, variant surface antigen of PfEMP1"/>
    <property type="match status" value="2"/>
</dbReference>
<evidence type="ECO:0000259" key="7">
    <source>
        <dbReference type="Pfam" id="PF18562"/>
    </source>
</evidence>
<dbReference type="GO" id="GO:0016020">
    <property type="term" value="C:membrane"/>
    <property type="evidence" value="ECO:0007669"/>
    <property type="project" value="InterPro"/>
</dbReference>
<feature type="compositionally biased region" description="Acidic residues" evidence="2">
    <location>
        <begin position="840"/>
        <end position="868"/>
    </location>
</feature>
<accession>A0A0L0CSA6</accession>
<feature type="domain" description="Cysteine-rich interdomain region 1 gamma" evidence="7">
    <location>
        <begin position="1362"/>
        <end position="1413"/>
    </location>
</feature>
<reference evidence="10" key="1">
    <citation type="submission" date="2015-07" db="EMBL/GenBank/DDBJ databases">
        <title>Annotation of Plasmodium falciparum RAJ116.</title>
        <authorList>
            <consortium name="The Broad Institute Genome Sequencing Platform"/>
            <person name="Volkman S.K."/>
            <person name="Neafsey D.E."/>
            <person name="Dash A.P."/>
            <person name="Chitnis C.E."/>
            <person name="Hartl D.L."/>
            <person name="Young S.K."/>
            <person name="Zeng Q."/>
            <person name="Koehrsen M."/>
            <person name="Alvarado L."/>
            <person name="Berlin A."/>
            <person name="Borenstein D."/>
            <person name="Chapman S.B."/>
            <person name="Chen Z."/>
            <person name="Engels R."/>
            <person name="Freedman E."/>
            <person name="Gellesch M."/>
            <person name="Goldberg J."/>
            <person name="Griggs A."/>
            <person name="Gujja S."/>
            <person name="Heilman E.R."/>
            <person name="Heiman D.I."/>
            <person name="Howarth C."/>
            <person name="Jen D."/>
            <person name="Larson L."/>
            <person name="Mehta T."/>
            <person name="Neiman D."/>
            <person name="Park D."/>
            <person name="Pearson M."/>
            <person name="Roberts A."/>
            <person name="Saif S."/>
            <person name="Shea T."/>
            <person name="Shenoy N."/>
            <person name="Sisk P."/>
            <person name="Stolte C."/>
            <person name="Sykes S."/>
            <person name="Walk T."/>
            <person name="White J."/>
            <person name="Yandava C."/>
            <person name="Haas B."/>
            <person name="Henn M.R."/>
            <person name="Nusbaum C."/>
            <person name="Birren B."/>
        </authorList>
    </citation>
    <scope>NUCLEOTIDE SEQUENCE [LARGE SCALE GENOMIC DNA]</scope>
    <source>
        <strain evidence="10">RAJ116</strain>
    </source>
</reference>
<evidence type="ECO:0000259" key="8">
    <source>
        <dbReference type="Pfam" id="PF22672"/>
    </source>
</evidence>
<dbReference type="InterPro" id="IPR054595">
    <property type="entry name" value="DBL_C"/>
</dbReference>
<gene>
    <name evidence="9" type="ORF">PFLG_00380</name>
</gene>
<dbReference type="Pfam" id="PF22672">
    <property type="entry name" value="DBL_C"/>
    <property type="match status" value="2"/>
</dbReference>
<feature type="region of interest" description="Disordered" evidence="2">
    <location>
        <begin position="812"/>
        <end position="870"/>
    </location>
</feature>
<dbReference type="Pfam" id="PF15445">
    <property type="entry name" value="ATS"/>
    <property type="match status" value="1"/>
</dbReference>
<dbReference type="FunFam" id="1.20.58.1930:FF:000001">
    <property type="entry name" value="Erythrocyte membrane protein 1, PfEMP1"/>
    <property type="match status" value="1"/>
</dbReference>
<dbReference type="SUPFAM" id="SSF140924">
    <property type="entry name" value="Duffy binding domain-like"/>
    <property type="match status" value="4"/>
</dbReference>
<feature type="region of interest" description="Disordered" evidence="2">
    <location>
        <begin position="37"/>
        <end position="72"/>
    </location>
</feature>
<feature type="domain" description="Plasmodium falciparum erythrocyte membrane protein 1 acidic terminal segment" evidence="5">
    <location>
        <begin position="1676"/>
        <end position="2116"/>
    </location>
</feature>
<dbReference type="FunFam" id="1.10.1900.40:FF:000002">
    <property type="entry name" value="Erythrocyte membrane protein 1, PfEMP1"/>
    <property type="match status" value="1"/>
</dbReference>
<dbReference type="EMBL" id="GG663803">
    <property type="protein sequence ID" value="KNC35300.1"/>
    <property type="molecule type" value="Genomic_DNA"/>
</dbReference>
<dbReference type="Pfam" id="PF15447">
    <property type="entry name" value="NTS"/>
    <property type="match status" value="1"/>
</dbReference>
<feature type="region of interest" description="Disordered" evidence="2">
    <location>
        <begin position="564"/>
        <end position="583"/>
    </location>
</feature>
<feature type="domain" description="Duffy-binding-like" evidence="3">
    <location>
        <begin position="649"/>
        <end position="811"/>
    </location>
</feature>